<comment type="pathway">
    <text evidence="8">Amino-acid biosynthesis; L-leucine biosynthesis; L-leucine from 3-methyl-2-oxobutanoate: step 2/4.</text>
</comment>
<evidence type="ECO:0000256" key="3">
    <source>
        <dbReference type="ARBA" id="ARBA00022723"/>
    </source>
</evidence>
<dbReference type="KEGG" id="taci:TDSAC_0763"/>
<feature type="domain" description="Aconitase/3-isopropylmalate dehydratase large subunit alpha/beta/alpha" evidence="9">
    <location>
        <begin position="274"/>
        <end position="403"/>
    </location>
</feature>
<feature type="binding site" evidence="8">
    <location>
        <position position="292"/>
    </location>
    <ligand>
        <name>[4Fe-4S] cluster</name>
        <dbReference type="ChEBI" id="CHEBI:49883"/>
    </ligand>
</feature>
<evidence type="ECO:0000256" key="6">
    <source>
        <dbReference type="ARBA" id="ARBA00023239"/>
    </source>
</evidence>
<dbReference type="OrthoDB" id="9764318at2"/>
<dbReference type="InterPro" id="IPR050067">
    <property type="entry name" value="IPM_dehydratase_rel_enz"/>
</dbReference>
<evidence type="ECO:0000256" key="2">
    <source>
        <dbReference type="ARBA" id="ARBA00022485"/>
    </source>
</evidence>
<evidence type="ECO:0000256" key="1">
    <source>
        <dbReference type="ARBA" id="ARBA00022430"/>
    </source>
</evidence>
<dbReference type="PROSITE" id="PS00450">
    <property type="entry name" value="ACONITASE_1"/>
    <property type="match status" value="1"/>
</dbReference>
<evidence type="ECO:0000313" key="10">
    <source>
        <dbReference type="EMBL" id="AWB10126.1"/>
    </source>
</evidence>
<keyword evidence="3 8" id="KW-0479">Metal-binding</keyword>
<dbReference type="Gene3D" id="3.30.499.10">
    <property type="entry name" value="Aconitase, domain 3"/>
    <property type="match status" value="2"/>
</dbReference>
<feature type="binding site" evidence="8">
    <location>
        <position position="352"/>
    </location>
    <ligand>
        <name>[4Fe-4S] cluster</name>
        <dbReference type="ChEBI" id="CHEBI:49883"/>
    </ligand>
</feature>
<dbReference type="PROSITE" id="PS01244">
    <property type="entry name" value="ACONITASE_2"/>
    <property type="match status" value="1"/>
</dbReference>
<dbReference type="Proteomes" id="UP000244792">
    <property type="component" value="Chromosome"/>
</dbReference>
<dbReference type="CDD" id="cd01583">
    <property type="entry name" value="IPMI"/>
    <property type="match status" value="1"/>
</dbReference>
<dbReference type="InterPro" id="IPR033941">
    <property type="entry name" value="IPMI_cat"/>
</dbReference>
<dbReference type="UniPathway" id="UPA00048">
    <property type="reaction ID" value="UER00071"/>
</dbReference>
<dbReference type="PANTHER" id="PTHR43822">
    <property type="entry name" value="HOMOACONITASE, MITOCHONDRIAL-RELATED"/>
    <property type="match status" value="1"/>
</dbReference>
<dbReference type="AlphaFoldDB" id="A0A2R4W072"/>
<keyword evidence="1 8" id="KW-0432">Leucine biosynthesis</keyword>
<dbReference type="NCBIfam" id="TIGR02086">
    <property type="entry name" value="IPMI_arch"/>
    <property type="match status" value="1"/>
</dbReference>
<keyword evidence="6 8" id="KW-0456">Lyase</keyword>
<keyword evidence="4 8" id="KW-0408">Iron</keyword>
<comment type="similarity">
    <text evidence="8">Belongs to the aconitase/IPM isomerase family. LeuC type 2 subfamily.</text>
</comment>
<comment type="function">
    <text evidence="8">Catalyzes the isomerization between 2-isopropylmalate and 3-isopropylmalate, via the formation of 2-isopropylmaleate.</text>
</comment>
<gene>
    <name evidence="8" type="primary">leuC</name>
    <name evidence="10" type="ORF">TDSAC_0763</name>
</gene>
<dbReference type="EC" id="4.2.1.33" evidence="8"/>
<evidence type="ECO:0000313" key="11">
    <source>
        <dbReference type="Proteomes" id="UP000244792"/>
    </source>
</evidence>
<keyword evidence="2 8" id="KW-0004">4Fe-4S</keyword>
<reference evidence="10 11" key="1">
    <citation type="submission" date="2017-04" db="EMBL/GenBank/DDBJ databases">
        <title>Genomic insights into metabolism of Thermodesulfobium acidiphilum.</title>
        <authorList>
            <person name="Toshchakov S.V."/>
            <person name="Frolov E.N."/>
            <person name="Kublanov I.V."/>
            <person name="Samarov N.I."/>
            <person name="Novikov A."/>
            <person name="Lebedinsky A.V."/>
            <person name="Bonch-Osmolovskaya E.A."/>
            <person name="Chernyh N.A."/>
        </authorList>
    </citation>
    <scope>NUCLEOTIDE SEQUENCE [LARGE SCALE GENOMIC DNA]</scope>
    <source>
        <strain evidence="10 11">3127-1</strain>
    </source>
</reference>
<keyword evidence="8" id="KW-0028">Amino-acid biosynthesis</keyword>
<comment type="cofactor">
    <cofactor evidence="8">
        <name>[4Fe-4S] cluster</name>
        <dbReference type="ChEBI" id="CHEBI:49883"/>
    </cofactor>
    <text evidence="8">Binds 1 [4Fe-4S] cluster per subunit.</text>
</comment>
<organism evidence="10 11">
    <name type="scientific">Thermodesulfobium acidiphilum</name>
    <dbReference type="NCBI Taxonomy" id="1794699"/>
    <lineage>
        <taxon>Bacteria</taxon>
        <taxon>Pseudomonadati</taxon>
        <taxon>Thermodesulfobiota</taxon>
        <taxon>Thermodesulfobiia</taxon>
        <taxon>Thermodesulfobiales</taxon>
        <taxon>Thermodesulfobiaceae</taxon>
        <taxon>Thermodesulfobium</taxon>
    </lineage>
</organism>
<dbReference type="SUPFAM" id="SSF53732">
    <property type="entry name" value="Aconitase iron-sulfur domain"/>
    <property type="match status" value="1"/>
</dbReference>
<evidence type="ECO:0000256" key="8">
    <source>
        <dbReference type="HAMAP-Rule" id="MF_01027"/>
    </source>
</evidence>
<dbReference type="HAMAP" id="MF_01027">
    <property type="entry name" value="LeuC_type2"/>
    <property type="match status" value="1"/>
</dbReference>
<evidence type="ECO:0000256" key="4">
    <source>
        <dbReference type="ARBA" id="ARBA00023004"/>
    </source>
</evidence>
<dbReference type="EMBL" id="CP020921">
    <property type="protein sequence ID" value="AWB10126.1"/>
    <property type="molecule type" value="Genomic_DNA"/>
</dbReference>
<dbReference type="InterPro" id="IPR001030">
    <property type="entry name" value="Acoase/IPM_deHydtase_lsu_aba"/>
</dbReference>
<dbReference type="InterPro" id="IPR018136">
    <property type="entry name" value="Aconitase_4Fe-4S_BS"/>
</dbReference>
<dbReference type="GO" id="GO:0046872">
    <property type="term" value="F:metal ion binding"/>
    <property type="evidence" value="ECO:0007669"/>
    <property type="project" value="UniProtKB-KW"/>
</dbReference>
<dbReference type="NCBIfam" id="NF001614">
    <property type="entry name" value="PRK00402.1"/>
    <property type="match status" value="1"/>
</dbReference>
<dbReference type="GO" id="GO:0009098">
    <property type="term" value="P:L-leucine biosynthetic process"/>
    <property type="evidence" value="ECO:0007669"/>
    <property type="project" value="UniProtKB-UniRule"/>
</dbReference>
<keyword evidence="11" id="KW-1185">Reference proteome</keyword>
<dbReference type="PRINTS" id="PR00415">
    <property type="entry name" value="ACONITASE"/>
</dbReference>
<dbReference type="InterPro" id="IPR011826">
    <property type="entry name" value="HAcnase/IPMdehydase_lsu_prok"/>
</dbReference>
<protein>
    <recommendedName>
        <fullName evidence="8">3-isopropylmalate dehydratase large subunit</fullName>
        <ecNumber evidence="8">4.2.1.33</ecNumber>
    </recommendedName>
    <alternativeName>
        <fullName evidence="8">Alpha-IPM isomerase</fullName>
        <shortName evidence="8">IPMI</shortName>
    </alternativeName>
    <alternativeName>
        <fullName evidence="8">Isopropylmalate isomerase</fullName>
    </alternativeName>
</protein>
<evidence type="ECO:0000256" key="7">
    <source>
        <dbReference type="ARBA" id="ARBA00023304"/>
    </source>
</evidence>
<dbReference type="InterPro" id="IPR006251">
    <property type="entry name" value="Homoacnase/IPMdehydase_lsu"/>
</dbReference>
<dbReference type="GO" id="GO:0051539">
    <property type="term" value="F:4 iron, 4 sulfur cluster binding"/>
    <property type="evidence" value="ECO:0007669"/>
    <property type="project" value="UniProtKB-KW"/>
</dbReference>
<evidence type="ECO:0000256" key="5">
    <source>
        <dbReference type="ARBA" id="ARBA00023014"/>
    </source>
</evidence>
<dbReference type="Pfam" id="PF00330">
    <property type="entry name" value="Aconitase"/>
    <property type="match status" value="2"/>
</dbReference>
<sequence>MVQKIFERKIESDVKSGMMIIVPVDLVYVQDGTGPLSFRQFEKLEKDSLAFSENTAIFLDHAAPSPRKELSNDHIYLRTMASKLGCKIYDVGEGVCHQIAIESLVRPFDIVVGADSHTCTGGALGAFATGMGSTDIAVSMGLGKNWFRIPESILIKLIGKMPKYITGKDIIISIVKYFGSNGASYQALEFSGDIENISIYDRLTISNMAIECGAKVGIFPSDEVTREFLEKNNRFEDFKELKPDPDAEYIDRLEFKLDEIEPMVSVPHYVHTARRAKNLKDIKINQVFLGSCTNGRLEDLRMAAKILKGKSVAKGVRLIVVPASKKVYLDAIKEGIIETLVNSGASIMAPGCGPCVGVHEGILGDNEVALATSNRNFRGRMGNPDSYIYLSSPLTAAASAITGYITDPREFDI</sequence>
<keyword evidence="7 8" id="KW-0100">Branched-chain amino acid biosynthesis</keyword>
<dbReference type="PANTHER" id="PTHR43822:SF2">
    <property type="entry name" value="HOMOACONITASE, MITOCHONDRIAL"/>
    <property type="match status" value="1"/>
</dbReference>
<feature type="binding site" evidence="8">
    <location>
        <position position="355"/>
    </location>
    <ligand>
        <name>[4Fe-4S] cluster</name>
        <dbReference type="ChEBI" id="CHEBI:49883"/>
    </ligand>
</feature>
<evidence type="ECO:0000259" key="9">
    <source>
        <dbReference type="Pfam" id="PF00330"/>
    </source>
</evidence>
<dbReference type="InterPro" id="IPR015931">
    <property type="entry name" value="Acnase/IPM_dHydase_lsu_aba_1/3"/>
</dbReference>
<dbReference type="NCBIfam" id="TIGR01343">
    <property type="entry name" value="hacA_fam"/>
    <property type="match status" value="1"/>
</dbReference>
<proteinExistence type="inferred from homology"/>
<accession>A0A2R4W072</accession>
<dbReference type="GO" id="GO:0003861">
    <property type="term" value="F:3-isopropylmalate dehydratase activity"/>
    <property type="evidence" value="ECO:0007669"/>
    <property type="project" value="UniProtKB-UniRule"/>
</dbReference>
<keyword evidence="5 8" id="KW-0411">Iron-sulfur</keyword>
<comment type="catalytic activity">
    <reaction evidence="8">
        <text>(2R,3S)-3-isopropylmalate = (2S)-2-isopropylmalate</text>
        <dbReference type="Rhea" id="RHEA:32287"/>
        <dbReference type="ChEBI" id="CHEBI:1178"/>
        <dbReference type="ChEBI" id="CHEBI:35121"/>
        <dbReference type="EC" id="4.2.1.33"/>
    </reaction>
</comment>
<comment type="subunit">
    <text evidence="8">Heterodimer of LeuC and LeuD.</text>
</comment>
<feature type="domain" description="Aconitase/3-isopropylmalate dehydratase large subunit alpha/beta/alpha" evidence="9">
    <location>
        <begin position="4"/>
        <end position="270"/>
    </location>
</feature>
<name>A0A2R4W072_THEAF</name>
<dbReference type="InterPro" id="IPR036008">
    <property type="entry name" value="Aconitase_4Fe-4S_dom"/>
</dbReference>